<evidence type="ECO:0000256" key="8">
    <source>
        <dbReference type="ARBA" id="ARBA00022759"/>
    </source>
</evidence>
<reference evidence="13 14" key="1">
    <citation type="journal article" date="2015" name="Plant Cell">
        <title>Oil accumulation by the oleaginous diatom Fistulifera solaris as revealed by the genome and transcriptome.</title>
        <authorList>
            <person name="Tanaka T."/>
            <person name="Maeda Y."/>
            <person name="Veluchamy A."/>
            <person name="Tanaka M."/>
            <person name="Abida H."/>
            <person name="Marechal E."/>
            <person name="Bowler C."/>
            <person name="Muto M."/>
            <person name="Sunaga Y."/>
            <person name="Tanaka M."/>
            <person name="Yoshino T."/>
            <person name="Taniguchi T."/>
            <person name="Fukuda Y."/>
            <person name="Nemoto M."/>
            <person name="Matsumoto M."/>
            <person name="Wong P.S."/>
            <person name="Aburatani S."/>
            <person name="Fujibuchi W."/>
        </authorList>
    </citation>
    <scope>NUCLEOTIDE SEQUENCE [LARGE SCALE GENOMIC DNA]</scope>
    <source>
        <strain evidence="13 14">JPCC DA0580</strain>
    </source>
</reference>
<keyword evidence="8" id="KW-0255">Endonuclease</keyword>
<keyword evidence="5" id="KW-0819">tRNA processing</keyword>
<dbReference type="InParanoid" id="A0A1Z5JA35"/>
<dbReference type="GO" id="GO:0042781">
    <property type="term" value="F:3'-tRNA processing endoribonuclease activity"/>
    <property type="evidence" value="ECO:0007669"/>
    <property type="project" value="UniProtKB-EC"/>
</dbReference>
<protein>
    <recommendedName>
        <fullName evidence="4">ribonuclease Z</fullName>
        <ecNumber evidence="4">3.1.26.11</ecNumber>
    </recommendedName>
</protein>
<evidence type="ECO:0000256" key="7">
    <source>
        <dbReference type="ARBA" id="ARBA00022723"/>
    </source>
</evidence>
<dbReference type="SUPFAM" id="SSF56281">
    <property type="entry name" value="Metallo-hydrolase/oxidoreductase"/>
    <property type="match status" value="2"/>
</dbReference>
<feature type="domain" description="Metallo-beta-lactamase" evidence="12">
    <location>
        <begin position="468"/>
        <end position="663"/>
    </location>
</feature>
<dbReference type="InterPro" id="IPR036866">
    <property type="entry name" value="RibonucZ/Hydroxyglut_hydro"/>
</dbReference>
<comment type="cofactor">
    <cofactor evidence="2">
        <name>Zn(2+)</name>
        <dbReference type="ChEBI" id="CHEBI:29105"/>
    </cofactor>
</comment>
<proteinExistence type="inferred from homology"/>
<evidence type="ECO:0000313" key="13">
    <source>
        <dbReference type="EMBL" id="GAX10826.1"/>
    </source>
</evidence>
<dbReference type="AlphaFoldDB" id="A0A1Z5JA35"/>
<keyword evidence="14" id="KW-1185">Reference proteome</keyword>
<evidence type="ECO:0000256" key="3">
    <source>
        <dbReference type="ARBA" id="ARBA00007823"/>
    </source>
</evidence>
<dbReference type="CDD" id="cd07718">
    <property type="entry name" value="RNaseZ_ELAC1_ELAC2-C-term-like_MBL-fold"/>
    <property type="match status" value="1"/>
</dbReference>
<dbReference type="Pfam" id="PF12706">
    <property type="entry name" value="Lactamase_B_2"/>
    <property type="match status" value="1"/>
</dbReference>
<evidence type="ECO:0000256" key="9">
    <source>
        <dbReference type="ARBA" id="ARBA00022801"/>
    </source>
</evidence>
<dbReference type="FunCoup" id="A0A1Z5JA35">
    <property type="interactions" value="593"/>
</dbReference>
<evidence type="ECO:0000256" key="11">
    <source>
        <dbReference type="SAM" id="MobiDB-lite"/>
    </source>
</evidence>
<name>A0A1Z5JA35_FISSO</name>
<dbReference type="InterPro" id="IPR001279">
    <property type="entry name" value="Metallo-B-lactamas"/>
</dbReference>
<dbReference type="Gene3D" id="3.60.15.10">
    <property type="entry name" value="Ribonuclease Z/Hydroxyacylglutathione hydrolase-like"/>
    <property type="match status" value="2"/>
</dbReference>
<dbReference type="EMBL" id="BDSP01000025">
    <property type="protein sequence ID" value="GAX10826.1"/>
    <property type="molecule type" value="Genomic_DNA"/>
</dbReference>
<accession>A0A1Z5JA35</accession>
<keyword evidence="7" id="KW-0479">Metal-binding</keyword>
<evidence type="ECO:0000256" key="10">
    <source>
        <dbReference type="ARBA" id="ARBA00022833"/>
    </source>
</evidence>
<evidence type="ECO:0000313" key="14">
    <source>
        <dbReference type="Proteomes" id="UP000198406"/>
    </source>
</evidence>
<dbReference type="GO" id="GO:0005739">
    <property type="term" value="C:mitochondrion"/>
    <property type="evidence" value="ECO:0007669"/>
    <property type="project" value="TreeGrafter"/>
</dbReference>
<feature type="region of interest" description="Disordered" evidence="11">
    <location>
        <begin position="149"/>
        <end position="178"/>
    </location>
</feature>
<dbReference type="Proteomes" id="UP000198406">
    <property type="component" value="Unassembled WGS sequence"/>
</dbReference>
<evidence type="ECO:0000256" key="6">
    <source>
        <dbReference type="ARBA" id="ARBA00022722"/>
    </source>
</evidence>
<dbReference type="GO" id="GO:0046872">
    <property type="term" value="F:metal ion binding"/>
    <property type="evidence" value="ECO:0007669"/>
    <property type="project" value="UniProtKB-KW"/>
</dbReference>
<evidence type="ECO:0000256" key="1">
    <source>
        <dbReference type="ARBA" id="ARBA00000402"/>
    </source>
</evidence>
<evidence type="ECO:0000259" key="12">
    <source>
        <dbReference type="SMART" id="SM00849"/>
    </source>
</evidence>
<sequence length="771" mass="84066">MTACVRILSTSSPDSSPAILLVAPDGSKILVNCGEGCQRTFLENTQRLSTVTTICLTHIAHDSVGGLPGLILTSADASAVAIASQFATNGDPGNYDINAKPETKQNQQKDTVNDQQAGLDIIGPVGTQQFIHSLRHFMRREKFPLRVHEGLVTHQAETSNRQKRKRKRKSSDQEEDSFKYTVQSVAVADDEGRQSLSYVFTSPPIPGKFLPEEALKLGVPKGPLYAQLKAGKSVTFVDGVSGVETTVESHQVVMPPTPGIAIMILSYRTLSCGDKLIENDLLRNMVKSNEFCVDLIVHIAPKPLFTELMASGKLWKRNEDSDSEIEHVLVPVEVDGYLALTESEPTPFRSAAVGAYCRSLLCPQIYGYPLPMKLPSELDTREDLNSPLGYRLGRTMMEYQFIPRASKGFSVGLQGDSAAEADQIDLVSVSGASLLAKEIIGTEEQQDQTQGCLIFTGTGSAIPCKHRNVTGMFLRQNSGRGILLDVGEGTVGQLLRTQQLSSSAKLFQSIKAVWLSHPHADHHLGVLRLLHEKKKHLPTDGPVILIGPTPLFDFLDEYSKQDSSIENSFVKVDCRDLVHGQSSTLANVLEDELGISRIRTVPVAHCAHSYAVVLDGTSFGRVVYSGDCRPSRQLAAVALGADLLIHEATFEDGMEAEAVLKRHSTVGEALNVARDMQAKCIVLTHFSQRYPRIPPTSSNEKESIDAPSLKVIFAFDYMRLTPGNLGLAARITPAVRLLYPEDTENEVTNNVGDDVIHALSTPGLFAHNEVL</sequence>
<comment type="similarity">
    <text evidence="3">Belongs to the RNase Z family.</text>
</comment>
<comment type="catalytic activity">
    <reaction evidence="1">
        <text>Endonucleolytic cleavage of RNA, removing extra 3' nucleotides from tRNA precursor, generating 3' termini of tRNAs. A 3'-hydroxy group is left at the tRNA terminus and a 5'-phosphoryl group is left at the trailer molecule.</text>
        <dbReference type="EC" id="3.1.26.11"/>
    </reaction>
</comment>
<dbReference type="InterPro" id="IPR027794">
    <property type="entry name" value="tRNase_Z_dom"/>
</dbReference>
<dbReference type="EC" id="3.1.26.11" evidence="4"/>
<keyword evidence="6" id="KW-0540">Nuclease</keyword>
<dbReference type="OrthoDB" id="527344at2759"/>
<keyword evidence="10" id="KW-0862">Zinc</keyword>
<dbReference type="SMART" id="SM00849">
    <property type="entry name" value="Lactamase_B"/>
    <property type="match status" value="1"/>
</dbReference>
<evidence type="ECO:0000256" key="5">
    <source>
        <dbReference type="ARBA" id="ARBA00022694"/>
    </source>
</evidence>
<dbReference type="Pfam" id="PF13691">
    <property type="entry name" value="Lactamase_B_4"/>
    <property type="match status" value="1"/>
</dbReference>
<evidence type="ECO:0000256" key="2">
    <source>
        <dbReference type="ARBA" id="ARBA00001947"/>
    </source>
</evidence>
<evidence type="ECO:0000256" key="4">
    <source>
        <dbReference type="ARBA" id="ARBA00012477"/>
    </source>
</evidence>
<comment type="caution">
    <text evidence="13">The sequence shown here is derived from an EMBL/GenBank/DDBJ whole genome shotgun (WGS) entry which is preliminary data.</text>
</comment>
<organism evidence="13 14">
    <name type="scientific">Fistulifera solaris</name>
    <name type="common">Oleaginous diatom</name>
    <dbReference type="NCBI Taxonomy" id="1519565"/>
    <lineage>
        <taxon>Eukaryota</taxon>
        <taxon>Sar</taxon>
        <taxon>Stramenopiles</taxon>
        <taxon>Ochrophyta</taxon>
        <taxon>Bacillariophyta</taxon>
        <taxon>Bacillariophyceae</taxon>
        <taxon>Bacillariophycidae</taxon>
        <taxon>Naviculales</taxon>
        <taxon>Naviculaceae</taxon>
        <taxon>Fistulifera</taxon>
    </lineage>
</organism>
<dbReference type="PANTHER" id="PTHR12553">
    <property type="entry name" value="ZINC PHOSPHODIESTERASE ELAC PROTEIN 2"/>
    <property type="match status" value="1"/>
</dbReference>
<dbReference type="InterPro" id="IPR047151">
    <property type="entry name" value="RNZ2-like"/>
</dbReference>
<keyword evidence="9 13" id="KW-0378">Hydrolase</keyword>
<gene>
    <name evidence="13" type="ORF">FisN_1Hh368</name>
</gene>
<dbReference type="PANTHER" id="PTHR12553:SF49">
    <property type="entry name" value="ZINC PHOSPHODIESTERASE ELAC PROTEIN 2"/>
    <property type="match status" value="1"/>
</dbReference>
<dbReference type="GO" id="GO:1990180">
    <property type="term" value="P:mitochondrial tRNA 3'-end processing"/>
    <property type="evidence" value="ECO:0007669"/>
    <property type="project" value="TreeGrafter"/>
</dbReference>